<organism evidence="2 3">
    <name type="scientific">Vibrio tritonius</name>
    <dbReference type="NCBI Taxonomy" id="1435069"/>
    <lineage>
        <taxon>Bacteria</taxon>
        <taxon>Pseudomonadati</taxon>
        <taxon>Pseudomonadota</taxon>
        <taxon>Gammaproteobacteria</taxon>
        <taxon>Vibrionales</taxon>
        <taxon>Vibrionaceae</taxon>
        <taxon>Vibrio</taxon>
    </lineage>
</organism>
<keyword evidence="1" id="KW-0472">Membrane</keyword>
<evidence type="ECO:0000313" key="3">
    <source>
        <dbReference type="Proteomes" id="UP001199044"/>
    </source>
</evidence>
<dbReference type="RefSeq" id="WP_225252320.1">
    <property type="nucleotide sequence ID" value="NZ_JAIWIU010000251.1"/>
</dbReference>
<feature type="transmembrane region" description="Helical" evidence="1">
    <location>
        <begin position="78"/>
        <end position="97"/>
    </location>
</feature>
<keyword evidence="1" id="KW-1133">Transmembrane helix</keyword>
<accession>A0ABS7YY10</accession>
<dbReference type="EMBL" id="JAIWIU010000251">
    <property type="protein sequence ID" value="MCA2019089.1"/>
    <property type="molecule type" value="Genomic_DNA"/>
</dbReference>
<sequence length="146" mass="16812">MISQEIATLILSYQSKWSVGLFTSSITLASFLFTMKSFVIQTVKDKIYDTESYKDKIKQRRASGSNIEYYGGLKRLAFLLRWTILLALINAMFQLFLTIFHCVWLAILCLTTSAITGLLFFFVVWVVSENIRDLITQAEKKAEDEE</sequence>
<comment type="caution">
    <text evidence="2">The sequence shown here is derived from an EMBL/GenBank/DDBJ whole genome shotgun (WGS) entry which is preliminary data.</text>
</comment>
<reference evidence="3" key="1">
    <citation type="submission" date="2023-07" db="EMBL/GenBank/DDBJ databases">
        <title>Molecular identification of indigenous halophilic bacteria isolated from red sea cost, biodegradation of synthetic dyes and assessment of degraded metabolite toxicity.</title>
        <authorList>
            <person name="Chaieb K."/>
            <person name="Altayb H.N."/>
        </authorList>
    </citation>
    <scope>NUCLEOTIDE SEQUENCE [LARGE SCALE GENOMIC DNA]</scope>
    <source>
        <strain evidence="3">K20</strain>
    </source>
</reference>
<evidence type="ECO:0000313" key="2">
    <source>
        <dbReference type="EMBL" id="MCA2019089.1"/>
    </source>
</evidence>
<keyword evidence="3" id="KW-1185">Reference proteome</keyword>
<name>A0ABS7YY10_9VIBR</name>
<dbReference type="Proteomes" id="UP001199044">
    <property type="component" value="Unassembled WGS sequence"/>
</dbReference>
<evidence type="ECO:0008006" key="4">
    <source>
        <dbReference type="Google" id="ProtNLM"/>
    </source>
</evidence>
<keyword evidence="1" id="KW-0812">Transmembrane</keyword>
<proteinExistence type="predicted"/>
<gene>
    <name evidence="2" type="ORF">LDJ79_23475</name>
</gene>
<evidence type="ECO:0000256" key="1">
    <source>
        <dbReference type="SAM" id="Phobius"/>
    </source>
</evidence>
<feature type="transmembrane region" description="Helical" evidence="1">
    <location>
        <begin position="103"/>
        <end position="127"/>
    </location>
</feature>
<feature type="transmembrane region" description="Helical" evidence="1">
    <location>
        <begin position="17"/>
        <end position="35"/>
    </location>
</feature>
<protein>
    <recommendedName>
        <fullName evidence="4">DUF2721 domain-containing protein</fullName>
    </recommendedName>
</protein>